<dbReference type="Proteomes" id="UP001300692">
    <property type="component" value="Unassembled WGS sequence"/>
</dbReference>
<evidence type="ECO:0000256" key="3">
    <source>
        <dbReference type="ARBA" id="ARBA00022801"/>
    </source>
</evidence>
<name>A0ABT3CTJ2_9BACT</name>
<dbReference type="PRINTS" id="PR00112">
    <property type="entry name" value="ACYLPHPHTASE"/>
</dbReference>
<reference evidence="8 9" key="1">
    <citation type="submission" date="2022-10" db="EMBL/GenBank/DDBJ databases">
        <title>Comparative genomics and taxonomic characterization of three novel marine species of genus Reichenbachiella exhibiting antioxidant and polysaccharide degradation activities.</title>
        <authorList>
            <person name="Muhammad N."/>
            <person name="Lee Y.-J."/>
            <person name="Ko J."/>
            <person name="Kim S.-G."/>
        </authorList>
    </citation>
    <scope>NUCLEOTIDE SEQUENCE [LARGE SCALE GENOMIC DNA]</scope>
    <source>
        <strain evidence="8 9">ABR2-5</strain>
    </source>
</reference>
<comment type="caution">
    <text evidence="8">The sequence shown here is derived from an EMBL/GenBank/DDBJ whole genome shotgun (WGS) entry which is preliminary data.</text>
</comment>
<evidence type="ECO:0000256" key="4">
    <source>
        <dbReference type="ARBA" id="ARBA00047645"/>
    </source>
</evidence>
<dbReference type="PANTHER" id="PTHR10029">
    <property type="entry name" value="ACYLPHOSPHATASE"/>
    <property type="match status" value="1"/>
</dbReference>
<keyword evidence="9" id="KW-1185">Reference proteome</keyword>
<dbReference type="Pfam" id="PF00708">
    <property type="entry name" value="Acylphosphatase"/>
    <property type="match status" value="1"/>
</dbReference>
<dbReference type="PANTHER" id="PTHR10029:SF3">
    <property type="entry name" value="ACYLPHOSPHATASE-RELATED"/>
    <property type="match status" value="1"/>
</dbReference>
<feature type="active site" evidence="5">
    <location>
        <position position="39"/>
    </location>
</feature>
<dbReference type="InterPro" id="IPR020456">
    <property type="entry name" value="Acylphosphatase"/>
</dbReference>
<evidence type="ECO:0000256" key="6">
    <source>
        <dbReference type="RuleBase" id="RU004168"/>
    </source>
</evidence>
<proteinExistence type="inferred from homology"/>
<organism evidence="8 9">
    <name type="scientific">Reichenbachiella ulvae</name>
    <dbReference type="NCBI Taxonomy" id="2980104"/>
    <lineage>
        <taxon>Bacteria</taxon>
        <taxon>Pseudomonadati</taxon>
        <taxon>Bacteroidota</taxon>
        <taxon>Cytophagia</taxon>
        <taxon>Cytophagales</taxon>
        <taxon>Reichenbachiellaceae</taxon>
        <taxon>Reichenbachiella</taxon>
    </lineage>
</organism>
<evidence type="ECO:0000313" key="8">
    <source>
        <dbReference type="EMBL" id="MCV9386917.1"/>
    </source>
</evidence>
<gene>
    <name evidence="8" type="ORF">N7U62_09600</name>
</gene>
<dbReference type="RefSeq" id="WP_264137748.1">
    <property type="nucleotide sequence ID" value="NZ_JAOYOD010000001.1"/>
</dbReference>
<dbReference type="InterPro" id="IPR001792">
    <property type="entry name" value="Acylphosphatase-like_dom"/>
</dbReference>
<dbReference type="InterPro" id="IPR017968">
    <property type="entry name" value="Acylphosphatase_CS"/>
</dbReference>
<evidence type="ECO:0000313" key="9">
    <source>
        <dbReference type="Proteomes" id="UP001300692"/>
    </source>
</evidence>
<feature type="domain" description="Acylphosphatase-like" evidence="7">
    <location>
        <begin position="6"/>
        <end position="93"/>
    </location>
</feature>
<evidence type="ECO:0000256" key="1">
    <source>
        <dbReference type="ARBA" id="ARBA00005614"/>
    </source>
</evidence>
<evidence type="ECO:0000259" key="7">
    <source>
        <dbReference type="PROSITE" id="PS51160"/>
    </source>
</evidence>
<dbReference type="Gene3D" id="3.30.70.100">
    <property type="match status" value="1"/>
</dbReference>
<dbReference type="EC" id="3.6.1.7" evidence="2 5"/>
<dbReference type="PROSITE" id="PS51160">
    <property type="entry name" value="ACYLPHOSPHATASE_3"/>
    <property type="match status" value="1"/>
</dbReference>
<evidence type="ECO:0000256" key="5">
    <source>
        <dbReference type="PROSITE-ProRule" id="PRU00520"/>
    </source>
</evidence>
<protein>
    <recommendedName>
        <fullName evidence="2 5">acylphosphatase</fullName>
        <ecNumber evidence="2 5">3.6.1.7</ecNumber>
    </recommendedName>
</protein>
<dbReference type="InterPro" id="IPR036046">
    <property type="entry name" value="Acylphosphatase-like_dom_sf"/>
</dbReference>
<dbReference type="SUPFAM" id="SSF54975">
    <property type="entry name" value="Acylphosphatase/BLUF domain-like"/>
    <property type="match status" value="1"/>
</dbReference>
<comment type="catalytic activity">
    <reaction evidence="4 5">
        <text>an acyl phosphate + H2O = a carboxylate + phosphate + H(+)</text>
        <dbReference type="Rhea" id="RHEA:14965"/>
        <dbReference type="ChEBI" id="CHEBI:15377"/>
        <dbReference type="ChEBI" id="CHEBI:15378"/>
        <dbReference type="ChEBI" id="CHEBI:29067"/>
        <dbReference type="ChEBI" id="CHEBI:43474"/>
        <dbReference type="ChEBI" id="CHEBI:59918"/>
        <dbReference type="EC" id="3.6.1.7"/>
    </reaction>
</comment>
<feature type="active site" evidence="5">
    <location>
        <position position="21"/>
    </location>
</feature>
<dbReference type="PROSITE" id="PS00151">
    <property type="entry name" value="ACYLPHOSPHATASE_2"/>
    <property type="match status" value="1"/>
</dbReference>
<sequence>MSENIGKSIIVRGKVQGVFYRASTLEKAEDLGLKGWVKNLPDGTVQLEVHGGLPEVTELHIWCSTGSEFSEVKEVDAVDIPFNPDLKDFRITY</sequence>
<evidence type="ECO:0000256" key="2">
    <source>
        <dbReference type="ARBA" id="ARBA00012150"/>
    </source>
</evidence>
<accession>A0ABT3CTJ2</accession>
<comment type="similarity">
    <text evidence="1 6">Belongs to the acylphosphatase family.</text>
</comment>
<dbReference type="EMBL" id="JAOYOD010000001">
    <property type="protein sequence ID" value="MCV9386917.1"/>
    <property type="molecule type" value="Genomic_DNA"/>
</dbReference>
<keyword evidence="3 5" id="KW-0378">Hydrolase</keyword>